<feature type="binding site" evidence="6">
    <location>
        <position position="346"/>
    </location>
    <ligand>
        <name>Na(+)</name>
        <dbReference type="ChEBI" id="CHEBI:29101"/>
        <label>1</label>
    </ligand>
</feature>
<feature type="binding site" evidence="6">
    <location>
        <position position="256"/>
    </location>
    <ligand>
        <name>Na(+)</name>
        <dbReference type="ChEBI" id="CHEBI:29101"/>
        <label>1</label>
    </ligand>
</feature>
<feature type="binding site" evidence="6">
    <location>
        <position position="349"/>
    </location>
    <ligand>
        <name>Na(+)</name>
        <dbReference type="ChEBI" id="CHEBI:29101"/>
        <label>1</label>
    </ligand>
</feature>
<keyword evidence="7" id="KW-1015">Disulfide bond</keyword>
<comment type="subcellular location">
    <subcellularLocation>
        <location evidence="1">Membrane</location>
        <topology evidence="1">Multi-pass membrane protein</topology>
    </subcellularLocation>
</comment>
<dbReference type="GO" id="GO:0035725">
    <property type="term" value="P:sodium ion transmembrane transport"/>
    <property type="evidence" value="ECO:0007669"/>
    <property type="project" value="TreeGrafter"/>
</dbReference>
<dbReference type="SUPFAM" id="SSF161070">
    <property type="entry name" value="SNF-like"/>
    <property type="match status" value="1"/>
</dbReference>
<protein>
    <submittedName>
        <fullName evidence="11">Transporter</fullName>
    </submittedName>
</protein>
<keyword evidence="5 8" id="KW-0472">Membrane</keyword>
<keyword evidence="10" id="KW-1185">Reference proteome</keyword>
<feature type="transmembrane region" description="Helical" evidence="8">
    <location>
        <begin position="249"/>
        <end position="267"/>
    </location>
</feature>
<dbReference type="PANTHER" id="PTHR11616">
    <property type="entry name" value="SODIUM/CHLORIDE DEPENDENT TRANSPORTER"/>
    <property type="match status" value="1"/>
</dbReference>
<dbReference type="Pfam" id="PF00209">
    <property type="entry name" value="SNF"/>
    <property type="match status" value="1"/>
</dbReference>
<dbReference type="PANTHER" id="PTHR11616:SF309">
    <property type="entry name" value="TRANSPORTER"/>
    <property type="match status" value="1"/>
</dbReference>
<dbReference type="InterPro" id="IPR037272">
    <property type="entry name" value="SNS_sf"/>
</dbReference>
<dbReference type="OrthoDB" id="6581954at2759"/>
<evidence type="ECO:0000256" key="5">
    <source>
        <dbReference type="ARBA" id="ARBA00023136"/>
    </source>
</evidence>
<feature type="transmembrane region" description="Helical" evidence="8">
    <location>
        <begin position="173"/>
        <end position="193"/>
    </location>
</feature>
<dbReference type="EMBL" id="UZAN01042383">
    <property type="protein sequence ID" value="VDP75748.1"/>
    <property type="molecule type" value="Genomic_DNA"/>
</dbReference>
<evidence type="ECO:0000313" key="10">
    <source>
        <dbReference type="Proteomes" id="UP000272942"/>
    </source>
</evidence>
<dbReference type="GO" id="GO:0006865">
    <property type="term" value="P:amino acid transport"/>
    <property type="evidence" value="ECO:0007669"/>
    <property type="project" value="TreeGrafter"/>
</dbReference>
<evidence type="ECO:0000256" key="4">
    <source>
        <dbReference type="ARBA" id="ARBA00022989"/>
    </source>
</evidence>
<feature type="transmembrane region" description="Helical" evidence="8">
    <location>
        <begin position="375"/>
        <end position="395"/>
    </location>
</feature>
<keyword evidence="6" id="KW-0915">Sodium</keyword>
<dbReference type="GO" id="GO:0046872">
    <property type="term" value="F:metal ion binding"/>
    <property type="evidence" value="ECO:0007669"/>
    <property type="project" value="UniProtKB-KW"/>
</dbReference>
<feature type="disulfide bond" evidence="7">
    <location>
        <begin position="127"/>
        <end position="136"/>
    </location>
</feature>
<dbReference type="PRINTS" id="PR00176">
    <property type="entry name" value="NANEUSMPORT"/>
</dbReference>
<keyword evidence="6" id="KW-0479">Metal-binding</keyword>
<dbReference type="GO" id="GO:0005886">
    <property type="term" value="C:plasma membrane"/>
    <property type="evidence" value="ECO:0007669"/>
    <property type="project" value="TreeGrafter"/>
</dbReference>
<dbReference type="PROSITE" id="PS50267">
    <property type="entry name" value="NA_NEUROTRAN_SYMP_3"/>
    <property type="match status" value="1"/>
</dbReference>
<keyword evidence="2" id="KW-0813">Transport</keyword>
<evidence type="ECO:0000313" key="9">
    <source>
        <dbReference type="EMBL" id="VDP75748.1"/>
    </source>
</evidence>
<evidence type="ECO:0000256" key="1">
    <source>
        <dbReference type="ARBA" id="ARBA00004141"/>
    </source>
</evidence>
<gene>
    <name evidence="9" type="ORF">ECPE_LOCUS5519</name>
</gene>
<evidence type="ECO:0000256" key="7">
    <source>
        <dbReference type="PIRSR" id="PIRSR600175-2"/>
    </source>
</evidence>
<evidence type="ECO:0000256" key="8">
    <source>
        <dbReference type="SAM" id="Phobius"/>
    </source>
</evidence>
<organism evidence="11">
    <name type="scientific">Echinostoma caproni</name>
    <dbReference type="NCBI Taxonomy" id="27848"/>
    <lineage>
        <taxon>Eukaryota</taxon>
        <taxon>Metazoa</taxon>
        <taxon>Spiralia</taxon>
        <taxon>Lophotrochozoa</taxon>
        <taxon>Platyhelminthes</taxon>
        <taxon>Trematoda</taxon>
        <taxon>Digenea</taxon>
        <taxon>Plagiorchiida</taxon>
        <taxon>Echinostomata</taxon>
        <taxon>Echinostomatoidea</taxon>
        <taxon>Echinostomatidae</taxon>
        <taxon>Echinostoma</taxon>
    </lineage>
</organism>
<reference evidence="9 10" key="2">
    <citation type="submission" date="2018-11" db="EMBL/GenBank/DDBJ databases">
        <authorList>
            <consortium name="Pathogen Informatics"/>
        </authorList>
    </citation>
    <scope>NUCLEOTIDE SEQUENCE [LARGE SCALE GENOMIC DNA]</scope>
    <source>
        <strain evidence="9 10">Egypt</strain>
    </source>
</reference>
<reference evidence="11" key="1">
    <citation type="submission" date="2016-06" db="UniProtKB">
        <authorList>
            <consortium name="WormBaseParasite"/>
        </authorList>
    </citation>
    <scope>IDENTIFICATION</scope>
</reference>
<dbReference type="InterPro" id="IPR000175">
    <property type="entry name" value="Na/ntran_symport"/>
</dbReference>
<evidence type="ECO:0000256" key="2">
    <source>
        <dbReference type="ARBA" id="ARBA00022448"/>
    </source>
</evidence>
<feature type="transmembrane region" description="Helical" evidence="8">
    <location>
        <begin position="46"/>
        <end position="67"/>
    </location>
</feature>
<feature type="transmembrane region" description="Helical" evidence="8">
    <location>
        <begin position="274"/>
        <end position="296"/>
    </location>
</feature>
<dbReference type="WBParaSite" id="ECPE_0000553201-mRNA-1">
    <property type="protein sequence ID" value="ECPE_0000553201-mRNA-1"/>
    <property type="gene ID" value="ECPE_0000553201"/>
</dbReference>
<sequence>MNKFYKFLGSNKSGEFIHGTLLGYAIYFPYNSLINHTYFFSLGAFLIPYFISILAAGLPVFLLEVTVGQVTAQGGIAAWNICPLFRGIGFASMVTNFCLDCYYNVILAWAIYYLFSSFTSTLPWAECGHWWNQPQCQNGSNVTNGTVPTDPAAEFWENRVLGLSKGIEHLGTVRWELALCLLLAWIIVFLCIFKGIKTSGKVMYVTATSPYIFMFILLIRAVTLEGAVDGLRYYIFPNWSKLADMWADAGAQIFFSYSISLGTLTALGSYNPDCVAYATVNTLTSLLAGLVIFATLGHMALLANVSIDQVAESGPGLAFVIYPKALGLMKGSPFWSVCFFLMILLLGIDSQFAGVEGFITSVTDFYPKLVHQTKLRIIFVASVCLACYLVGLSMITEVSHPMEYCTFFPFDPIIILPNFILHTQRMGFHSLTQSLAHSRNRVEKCFAKCRAMVISSIFNSNLE</sequence>
<feature type="transmembrane region" description="Helical" evidence="8">
    <location>
        <begin position="21"/>
        <end position="40"/>
    </location>
</feature>
<keyword evidence="4 8" id="KW-1133">Transmembrane helix</keyword>
<name>A0A183AEY4_9TREM</name>
<feature type="transmembrane region" description="Helical" evidence="8">
    <location>
        <begin position="202"/>
        <end position="222"/>
    </location>
</feature>
<dbReference type="AlphaFoldDB" id="A0A183AEY4"/>
<evidence type="ECO:0000256" key="3">
    <source>
        <dbReference type="ARBA" id="ARBA00022692"/>
    </source>
</evidence>
<feature type="binding site" evidence="6">
    <location>
        <position position="281"/>
    </location>
    <ligand>
        <name>Na(+)</name>
        <dbReference type="ChEBI" id="CHEBI:29101"/>
        <label>1</label>
    </ligand>
</feature>
<dbReference type="Proteomes" id="UP000272942">
    <property type="component" value="Unassembled WGS sequence"/>
</dbReference>
<feature type="transmembrane region" description="Helical" evidence="8">
    <location>
        <begin position="334"/>
        <end position="355"/>
    </location>
</feature>
<keyword evidence="3 8" id="KW-0812">Transmembrane</keyword>
<evidence type="ECO:0000313" key="11">
    <source>
        <dbReference type="WBParaSite" id="ECPE_0000553201-mRNA-1"/>
    </source>
</evidence>
<evidence type="ECO:0000256" key="6">
    <source>
        <dbReference type="PIRSR" id="PIRSR600175-1"/>
    </source>
</evidence>
<accession>A0A183AEY4</accession>
<proteinExistence type="predicted"/>
<feature type="binding site" evidence="6">
    <location>
        <position position="350"/>
    </location>
    <ligand>
        <name>Na(+)</name>
        <dbReference type="ChEBI" id="CHEBI:29101"/>
        <label>1</label>
    </ligand>
</feature>